<feature type="transmembrane region" description="Helical" evidence="1">
    <location>
        <begin position="99"/>
        <end position="124"/>
    </location>
</feature>
<evidence type="ECO:0000313" key="3">
    <source>
        <dbReference type="Proteomes" id="UP001476807"/>
    </source>
</evidence>
<dbReference type="RefSeq" id="WP_350414431.1">
    <property type="nucleotide sequence ID" value="NZ_JBEOKT010000027.1"/>
</dbReference>
<name>A0ABV1RZY4_9BACT</name>
<evidence type="ECO:0000256" key="1">
    <source>
        <dbReference type="SAM" id="Phobius"/>
    </source>
</evidence>
<keyword evidence="1" id="KW-1133">Transmembrane helix</keyword>
<feature type="transmembrane region" description="Helical" evidence="1">
    <location>
        <begin position="26"/>
        <end position="46"/>
    </location>
</feature>
<proteinExistence type="predicted"/>
<feature type="transmembrane region" description="Helical" evidence="1">
    <location>
        <begin position="58"/>
        <end position="79"/>
    </location>
</feature>
<organism evidence="2 3">
    <name type="scientific">Pontibacter populi</name>
    <dbReference type="NCBI Taxonomy" id="890055"/>
    <lineage>
        <taxon>Bacteria</taxon>
        <taxon>Pseudomonadati</taxon>
        <taxon>Bacteroidota</taxon>
        <taxon>Cytophagia</taxon>
        <taxon>Cytophagales</taxon>
        <taxon>Hymenobacteraceae</taxon>
        <taxon>Pontibacter</taxon>
    </lineage>
</organism>
<protein>
    <submittedName>
        <fullName evidence="2">Uncharacterized protein</fullName>
    </submittedName>
</protein>
<evidence type="ECO:0000313" key="2">
    <source>
        <dbReference type="EMBL" id="MER2999565.1"/>
    </source>
</evidence>
<dbReference type="EMBL" id="JBEOKT010000027">
    <property type="protein sequence ID" value="MER2999565.1"/>
    <property type="molecule type" value="Genomic_DNA"/>
</dbReference>
<reference evidence="2 3" key="1">
    <citation type="submission" date="2024-06" db="EMBL/GenBank/DDBJ databases">
        <title>Pontibacter populi HYL7-15.</title>
        <authorList>
            <person name="Kim M.K."/>
        </authorList>
    </citation>
    <scope>NUCLEOTIDE SEQUENCE [LARGE SCALE GENOMIC DNA]</scope>
    <source>
        <strain evidence="2 3">HYL7-15</strain>
    </source>
</reference>
<gene>
    <name evidence="2" type="ORF">ABS362_18580</name>
</gene>
<keyword evidence="1" id="KW-0812">Transmembrane</keyword>
<keyword evidence="1" id="KW-0472">Membrane</keyword>
<accession>A0ABV1RZY4</accession>
<sequence length="138" mass="15700">MHLIIFIVFGLAIAIFDELDNEMFAGLLWGFLILGTFGAFIQSFAYRTISRSFNIHRWSGFLFIFLVELILINLAYIAQGSKPMTWLLITNNLSNSSTFIYKGAVSMHIGILISSLVATFMIPINHHIEEEKERLPIT</sequence>
<keyword evidence="3" id="KW-1185">Reference proteome</keyword>
<dbReference type="Proteomes" id="UP001476807">
    <property type="component" value="Unassembled WGS sequence"/>
</dbReference>
<comment type="caution">
    <text evidence="2">The sequence shown here is derived from an EMBL/GenBank/DDBJ whole genome shotgun (WGS) entry which is preliminary data.</text>
</comment>